<gene>
    <name evidence="2" type="ORF">S06H3_60326</name>
</gene>
<protein>
    <recommendedName>
        <fullName evidence="1">Tyrosine--tRNA ligase SYY-like C-terminal domain-containing protein</fullName>
    </recommendedName>
</protein>
<dbReference type="InterPro" id="IPR054608">
    <property type="entry name" value="SYY-like_C"/>
</dbReference>
<proteinExistence type="predicted"/>
<organism evidence="2">
    <name type="scientific">marine sediment metagenome</name>
    <dbReference type="NCBI Taxonomy" id="412755"/>
    <lineage>
        <taxon>unclassified sequences</taxon>
        <taxon>metagenomes</taxon>
        <taxon>ecological metagenomes</taxon>
    </lineage>
</organism>
<dbReference type="Pfam" id="PF22421">
    <property type="entry name" value="SYY_C-terminal"/>
    <property type="match status" value="1"/>
</dbReference>
<feature type="domain" description="Tyrosine--tRNA ligase SYY-like C-terminal" evidence="1">
    <location>
        <begin position="45"/>
        <end position="117"/>
    </location>
</feature>
<dbReference type="InterPro" id="IPR036986">
    <property type="entry name" value="S4_RNA-bd_sf"/>
</dbReference>
<name>X1PKD1_9ZZZZ</name>
<sequence length="123" mass="13460">LINSAKTHPKQAKVLLAKTIVAQFYDETTADRAATEFDKVFARRQLPDDIPEIQIAAEPIMASKLLLHCKLVSSGSEAKRMIKTQSAVSVNGGKISDPNAEITPTEGMVIQVGKRKFARLKVK</sequence>
<dbReference type="PROSITE" id="PS50889">
    <property type="entry name" value="S4"/>
    <property type="match status" value="1"/>
</dbReference>
<evidence type="ECO:0000313" key="2">
    <source>
        <dbReference type="EMBL" id="GAI56313.1"/>
    </source>
</evidence>
<comment type="caution">
    <text evidence="2">The sequence shown here is derived from an EMBL/GenBank/DDBJ whole genome shotgun (WGS) entry which is preliminary data.</text>
</comment>
<dbReference type="Gene3D" id="3.10.290.10">
    <property type="entry name" value="RNA-binding S4 domain"/>
    <property type="match status" value="1"/>
</dbReference>
<evidence type="ECO:0000259" key="1">
    <source>
        <dbReference type="Pfam" id="PF22421"/>
    </source>
</evidence>
<dbReference type="EMBL" id="BARV01039338">
    <property type="protein sequence ID" value="GAI56313.1"/>
    <property type="molecule type" value="Genomic_DNA"/>
</dbReference>
<feature type="non-terminal residue" evidence="2">
    <location>
        <position position="1"/>
    </location>
</feature>
<dbReference type="CDD" id="cd00165">
    <property type="entry name" value="S4"/>
    <property type="match status" value="1"/>
</dbReference>
<dbReference type="GO" id="GO:0003723">
    <property type="term" value="F:RNA binding"/>
    <property type="evidence" value="ECO:0007669"/>
    <property type="project" value="InterPro"/>
</dbReference>
<dbReference type="AlphaFoldDB" id="X1PKD1"/>
<accession>X1PKD1</accession>
<reference evidence="2" key="1">
    <citation type="journal article" date="2014" name="Front. Microbiol.">
        <title>High frequency of phylogenetically diverse reductive dehalogenase-homologous genes in deep subseafloor sedimentary metagenomes.</title>
        <authorList>
            <person name="Kawai M."/>
            <person name="Futagami T."/>
            <person name="Toyoda A."/>
            <person name="Takaki Y."/>
            <person name="Nishi S."/>
            <person name="Hori S."/>
            <person name="Arai W."/>
            <person name="Tsubouchi T."/>
            <person name="Morono Y."/>
            <person name="Uchiyama I."/>
            <person name="Ito T."/>
            <person name="Fujiyama A."/>
            <person name="Inagaki F."/>
            <person name="Takami H."/>
        </authorList>
    </citation>
    <scope>NUCLEOTIDE SEQUENCE</scope>
    <source>
        <strain evidence="2">Expedition CK06-06</strain>
    </source>
</reference>
<dbReference type="SUPFAM" id="SSF55174">
    <property type="entry name" value="Alpha-L RNA-binding motif"/>
    <property type="match status" value="1"/>
</dbReference>